<dbReference type="AlphaFoldDB" id="A0A1I1MW24"/>
<organism evidence="1 2">
    <name type="scientific">Flexibacter flexilis DSM 6793</name>
    <dbReference type="NCBI Taxonomy" id="927664"/>
    <lineage>
        <taxon>Bacteria</taxon>
        <taxon>Pseudomonadati</taxon>
        <taxon>Bacteroidota</taxon>
        <taxon>Cytophagia</taxon>
        <taxon>Cytophagales</taxon>
        <taxon>Flexibacteraceae</taxon>
        <taxon>Flexibacter</taxon>
    </lineage>
</organism>
<sequence length="78" mass="9007">MINAGLFSFLAIPDKLSNQQAVGFIRDNYPNMKCLGEVDKFNPEKFGVSKKEFEELRIKYKITSSHYFGSPVYYVFLS</sequence>
<evidence type="ECO:0000313" key="1">
    <source>
        <dbReference type="EMBL" id="SFC86773.1"/>
    </source>
</evidence>
<accession>A0A1I1MW24</accession>
<dbReference type="STRING" id="927664.SAMN05421780_11110"/>
<dbReference type="EMBL" id="FOLE01000011">
    <property type="protein sequence ID" value="SFC86773.1"/>
    <property type="molecule type" value="Genomic_DNA"/>
</dbReference>
<dbReference type="Proteomes" id="UP000199514">
    <property type="component" value="Unassembled WGS sequence"/>
</dbReference>
<evidence type="ECO:0000313" key="2">
    <source>
        <dbReference type="Proteomes" id="UP000199514"/>
    </source>
</evidence>
<protein>
    <submittedName>
        <fullName evidence="1">Uncharacterized protein</fullName>
    </submittedName>
</protein>
<reference evidence="1 2" key="1">
    <citation type="submission" date="2016-10" db="EMBL/GenBank/DDBJ databases">
        <authorList>
            <person name="de Groot N.N."/>
        </authorList>
    </citation>
    <scope>NUCLEOTIDE SEQUENCE [LARGE SCALE GENOMIC DNA]</scope>
    <source>
        <strain evidence="1 2">DSM 6793</strain>
    </source>
</reference>
<proteinExistence type="predicted"/>
<gene>
    <name evidence="1" type="ORF">SAMN05421780_11110</name>
</gene>
<name>A0A1I1MW24_9BACT</name>
<keyword evidence="2" id="KW-1185">Reference proteome</keyword>
<dbReference type="RefSeq" id="WP_091515488.1">
    <property type="nucleotide sequence ID" value="NZ_FOLE01000011.1"/>
</dbReference>